<accession>A0A9D1D8B9</accession>
<dbReference type="PANTHER" id="PTHR43095">
    <property type="entry name" value="SUGAR KINASE"/>
    <property type="match status" value="1"/>
</dbReference>
<keyword evidence="2" id="KW-0808">Transferase</keyword>
<dbReference type="Pfam" id="PF02782">
    <property type="entry name" value="FGGY_C"/>
    <property type="match status" value="1"/>
</dbReference>
<name>A0A9D1D8B9_9FIRM</name>
<dbReference type="SUPFAM" id="SSF53067">
    <property type="entry name" value="Actin-like ATPase domain"/>
    <property type="match status" value="2"/>
</dbReference>
<feature type="domain" description="Carbohydrate kinase FGGY N-terminal" evidence="4">
    <location>
        <begin position="3"/>
        <end position="247"/>
    </location>
</feature>
<dbReference type="Gene3D" id="3.30.420.40">
    <property type="match status" value="2"/>
</dbReference>
<gene>
    <name evidence="6" type="ORF">IAA70_04775</name>
</gene>
<evidence type="ECO:0000313" key="7">
    <source>
        <dbReference type="Proteomes" id="UP000824258"/>
    </source>
</evidence>
<reference evidence="6" key="2">
    <citation type="journal article" date="2021" name="PeerJ">
        <title>Extensive microbial diversity within the chicken gut microbiome revealed by metagenomics and culture.</title>
        <authorList>
            <person name="Gilroy R."/>
            <person name="Ravi A."/>
            <person name="Getino M."/>
            <person name="Pursley I."/>
            <person name="Horton D.L."/>
            <person name="Alikhan N.F."/>
            <person name="Baker D."/>
            <person name="Gharbi K."/>
            <person name="Hall N."/>
            <person name="Watson M."/>
            <person name="Adriaenssens E.M."/>
            <person name="Foster-Nyarko E."/>
            <person name="Jarju S."/>
            <person name="Secka A."/>
            <person name="Antonio M."/>
            <person name="Oren A."/>
            <person name="Chaudhuri R.R."/>
            <person name="La Ragione R."/>
            <person name="Hildebrand F."/>
            <person name="Pallen M.J."/>
        </authorList>
    </citation>
    <scope>NUCLEOTIDE SEQUENCE</scope>
    <source>
        <strain evidence="6">ChiHjej9B8-7071</strain>
    </source>
</reference>
<keyword evidence="3 6" id="KW-0418">Kinase</keyword>
<evidence type="ECO:0000256" key="2">
    <source>
        <dbReference type="ARBA" id="ARBA00022679"/>
    </source>
</evidence>
<dbReference type="CDD" id="cd07802">
    <property type="entry name" value="ASKHA_NBD_FGGY_EcLyxK-like"/>
    <property type="match status" value="1"/>
</dbReference>
<reference evidence="6" key="1">
    <citation type="submission" date="2020-10" db="EMBL/GenBank/DDBJ databases">
        <authorList>
            <person name="Gilroy R."/>
        </authorList>
    </citation>
    <scope>NUCLEOTIDE SEQUENCE</scope>
    <source>
        <strain evidence="6">ChiHjej9B8-7071</strain>
    </source>
</reference>
<dbReference type="Proteomes" id="UP000824258">
    <property type="component" value="Unassembled WGS sequence"/>
</dbReference>
<protein>
    <submittedName>
        <fullName evidence="6">Carbohydrate kinase</fullName>
    </submittedName>
</protein>
<evidence type="ECO:0000259" key="5">
    <source>
        <dbReference type="Pfam" id="PF02782"/>
    </source>
</evidence>
<evidence type="ECO:0000256" key="1">
    <source>
        <dbReference type="ARBA" id="ARBA00009156"/>
    </source>
</evidence>
<comment type="similarity">
    <text evidence="1">Belongs to the FGGY kinase family.</text>
</comment>
<sequence>MPYYLGIDNGGTTTKAALYDETGREIQVASCSSGTIASQSGYCERDMETMWEDNCRMIRTVLEKSGVNTAEIACISCCGHGKGLYLWGKDGHPVSHAILSTDNRAWAYPPRWEADGTAQKLFAYTCQGILSCQPVALLAWIRDEMPELIDRIKYIFSCVDYIRFRLTRQARAELTCVSGSNLLNLYTKQYDPRILELLDLSMFAHALPPLCTSAEICGVITPETAAQTGLAAGTPVAGGMFDIDACAIAVGVSDPARLCMIAGTWSINGYIRETPALDGSVKLNSLFCDPAYYLVEESSPTSAGNNQWYIDQLLPEVKQTPGSVYEKLNAWCESVSPDAFCPIFLPFLMASNVHPNARGALVGLSMHHTRAHITRGIYEGIVFSHRYHLEKLKKSLDHPVAGIRLAGGAAQSAVWAQIFADVCGMPVQTADIGETGTLGCAINASVACGNCKDYQTASDLMTKLGRTYLPRAAYRDVYDRKYDLYCKVIEGLDGVWDAIQCFIDR</sequence>
<dbReference type="InterPro" id="IPR043129">
    <property type="entry name" value="ATPase_NBD"/>
</dbReference>
<dbReference type="GO" id="GO:0016301">
    <property type="term" value="F:kinase activity"/>
    <property type="evidence" value="ECO:0007669"/>
    <property type="project" value="UniProtKB-KW"/>
</dbReference>
<dbReference type="Pfam" id="PF00370">
    <property type="entry name" value="FGGY_N"/>
    <property type="match status" value="1"/>
</dbReference>
<dbReference type="InterPro" id="IPR050406">
    <property type="entry name" value="FGGY_Carb_Kinase"/>
</dbReference>
<organism evidence="6 7">
    <name type="scientific">Candidatus Avoscillospira stercoripullorum</name>
    <dbReference type="NCBI Taxonomy" id="2840709"/>
    <lineage>
        <taxon>Bacteria</taxon>
        <taxon>Bacillati</taxon>
        <taxon>Bacillota</taxon>
        <taxon>Clostridia</taxon>
        <taxon>Eubacteriales</taxon>
        <taxon>Oscillospiraceae</taxon>
        <taxon>Oscillospiraceae incertae sedis</taxon>
        <taxon>Candidatus Avoscillospira</taxon>
    </lineage>
</organism>
<dbReference type="PANTHER" id="PTHR43095:SF3">
    <property type="entry name" value="L-XYLULOSE_3-KETO-L-GULONATE KINASE"/>
    <property type="match status" value="1"/>
</dbReference>
<dbReference type="InterPro" id="IPR018484">
    <property type="entry name" value="FGGY_N"/>
</dbReference>
<dbReference type="GO" id="GO:0005975">
    <property type="term" value="P:carbohydrate metabolic process"/>
    <property type="evidence" value="ECO:0007669"/>
    <property type="project" value="InterPro"/>
</dbReference>
<comment type="caution">
    <text evidence="6">The sequence shown here is derived from an EMBL/GenBank/DDBJ whole genome shotgun (WGS) entry which is preliminary data.</text>
</comment>
<dbReference type="InterPro" id="IPR000577">
    <property type="entry name" value="Carb_kinase_FGGY"/>
</dbReference>
<evidence type="ECO:0000259" key="4">
    <source>
        <dbReference type="Pfam" id="PF00370"/>
    </source>
</evidence>
<dbReference type="PIRSF" id="PIRSF000538">
    <property type="entry name" value="GlpK"/>
    <property type="match status" value="1"/>
</dbReference>
<evidence type="ECO:0000313" key="6">
    <source>
        <dbReference type="EMBL" id="HIR09699.1"/>
    </source>
</evidence>
<dbReference type="AlphaFoldDB" id="A0A9D1D8B9"/>
<proteinExistence type="inferred from homology"/>
<evidence type="ECO:0000256" key="3">
    <source>
        <dbReference type="ARBA" id="ARBA00022777"/>
    </source>
</evidence>
<dbReference type="InterPro" id="IPR018485">
    <property type="entry name" value="FGGY_C"/>
</dbReference>
<dbReference type="EMBL" id="DVGD01000147">
    <property type="protein sequence ID" value="HIR09699.1"/>
    <property type="molecule type" value="Genomic_DNA"/>
</dbReference>
<feature type="domain" description="Carbohydrate kinase FGGY C-terminal" evidence="5">
    <location>
        <begin position="260"/>
        <end position="448"/>
    </location>
</feature>